<evidence type="ECO:0008006" key="7">
    <source>
        <dbReference type="Google" id="ProtNLM"/>
    </source>
</evidence>
<evidence type="ECO:0000313" key="5">
    <source>
        <dbReference type="EMBL" id="KAL3120054.1"/>
    </source>
</evidence>
<dbReference type="Pfam" id="PF00651">
    <property type="entry name" value="BTB"/>
    <property type="match status" value="1"/>
</dbReference>
<feature type="domain" description="MATH" evidence="4">
    <location>
        <begin position="443"/>
        <end position="579"/>
    </location>
</feature>
<dbReference type="SMART" id="SM00225">
    <property type="entry name" value="BTB"/>
    <property type="match status" value="1"/>
</dbReference>
<keyword evidence="6" id="KW-1185">Reference proteome</keyword>
<dbReference type="PANTHER" id="PTHR45774:SF3">
    <property type="entry name" value="BTB (POZ) DOMAIN-CONTAINING 2B-RELATED"/>
    <property type="match status" value="1"/>
</dbReference>
<comment type="pathway">
    <text evidence="1">Protein modification; protein ubiquitination.</text>
</comment>
<dbReference type="AlphaFoldDB" id="A0ABD2M0L7"/>
<sequence>MSKSLVERMKHLLSTGEDADVYFLVGDGDEKELVPAHKLILKHSSDVFAAMFRFDAKKEKEEFASADCPVEVPDVGAAAFKMMLNFIYTDDLSELNGNNAMAVLYAAKKYNISSLVGSSLQIPISELHNVFFAFAQARLLDLEDFANCCLAYIGKNADTLIEADEFLQIDQKLLCEILERDELQISGEISIWNAALRWTDEKCRANGLKCSAENRRQMLGPALFKIRFPLLSNEEFTKNIVPFGVLSKDEIIAIYQFNSLPNCYGISDGIFPMPFTTNGRISDRKEGTLLMDIEKVSEFAREEVGSSRSSEKMYINGLPWEILAQIERKNESTDNNEKWLSIYLLCDAPEEDSNWRCCVRSATFRIISQKNGTENCVGILINCVLDNKLTNLGFNNFVSFAELMDLNNGFYDMEEDKVKLTIDVTTVDEPKVDKFILNQSKSNGTLFMDIEKMSEFAREIFESERKSETVYIKGLPWKILAEIVKKKGSTDNDKWLGIFLCCDAPEEENWSCKCSATFRIVRIVSQKNKVPDSRREFVDVVFDNKNNSRGYAHLISFAELMNPSKSFYDNSEDKVTLAIDVTVKEAKTEDKT</sequence>
<feature type="domain" description="BTB" evidence="3">
    <location>
        <begin position="19"/>
        <end position="96"/>
    </location>
</feature>
<dbReference type="PROSITE" id="PS50144">
    <property type="entry name" value="MATH"/>
    <property type="match status" value="2"/>
</dbReference>
<dbReference type="InterPro" id="IPR011705">
    <property type="entry name" value="BACK"/>
</dbReference>
<name>A0ABD2M0L7_9BILA</name>
<accession>A0ABD2M0L7</accession>
<reference evidence="5 6" key="1">
    <citation type="submission" date="2024-10" db="EMBL/GenBank/DDBJ databases">
        <authorList>
            <person name="Kim D."/>
        </authorList>
    </citation>
    <scope>NUCLEOTIDE SEQUENCE [LARGE SCALE GENOMIC DNA]</scope>
    <source>
        <strain evidence="5">BH-2024</strain>
    </source>
</reference>
<feature type="domain" description="MATH" evidence="4">
    <location>
        <begin position="286"/>
        <end position="424"/>
    </location>
</feature>
<dbReference type="PANTHER" id="PTHR45774">
    <property type="entry name" value="BTB/POZ DOMAIN-CONTAINING"/>
    <property type="match status" value="1"/>
</dbReference>
<dbReference type="InterPro" id="IPR008974">
    <property type="entry name" value="TRAF-like"/>
</dbReference>
<dbReference type="InterPro" id="IPR002083">
    <property type="entry name" value="MATH/TRAF_dom"/>
</dbReference>
<keyword evidence="2" id="KW-0833">Ubl conjugation pathway</keyword>
<dbReference type="Gene3D" id="3.30.710.10">
    <property type="entry name" value="Potassium Channel Kv1.1, Chain A"/>
    <property type="match status" value="1"/>
</dbReference>
<dbReference type="FunFam" id="1.25.40.420:FF:000008">
    <property type="entry name" value="BTB/POZ domain-containing protein POB1"/>
    <property type="match status" value="1"/>
</dbReference>
<evidence type="ECO:0000259" key="4">
    <source>
        <dbReference type="PROSITE" id="PS50144"/>
    </source>
</evidence>
<dbReference type="InterPro" id="IPR011333">
    <property type="entry name" value="SKP1/BTB/POZ_sf"/>
</dbReference>
<dbReference type="Gene3D" id="1.25.40.420">
    <property type="match status" value="1"/>
</dbReference>
<dbReference type="Pfam" id="PF22486">
    <property type="entry name" value="MATH_2"/>
    <property type="match status" value="2"/>
</dbReference>
<organism evidence="5 6">
    <name type="scientific">Heterodera trifolii</name>
    <dbReference type="NCBI Taxonomy" id="157864"/>
    <lineage>
        <taxon>Eukaryota</taxon>
        <taxon>Metazoa</taxon>
        <taxon>Ecdysozoa</taxon>
        <taxon>Nematoda</taxon>
        <taxon>Chromadorea</taxon>
        <taxon>Rhabditida</taxon>
        <taxon>Tylenchina</taxon>
        <taxon>Tylenchomorpha</taxon>
        <taxon>Tylenchoidea</taxon>
        <taxon>Heteroderidae</taxon>
        <taxon>Heteroderinae</taxon>
        <taxon>Heterodera</taxon>
    </lineage>
</organism>
<dbReference type="SUPFAM" id="SSF49599">
    <property type="entry name" value="TRAF domain-like"/>
    <property type="match status" value="2"/>
</dbReference>
<comment type="caution">
    <text evidence="5">The sequence shown here is derived from an EMBL/GenBank/DDBJ whole genome shotgun (WGS) entry which is preliminary data.</text>
</comment>
<dbReference type="InterPro" id="IPR000210">
    <property type="entry name" value="BTB/POZ_dom"/>
</dbReference>
<proteinExistence type="predicted"/>
<dbReference type="SMART" id="SM00061">
    <property type="entry name" value="MATH"/>
    <property type="match status" value="2"/>
</dbReference>
<gene>
    <name evidence="5" type="ORF">niasHT_003306</name>
</gene>
<protein>
    <recommendedName>
        <fullName evidence="7">BTB domain-containing protein</fullName>
    </recommendedName>
</protein>
<evidence type="ECO:0000259" key="3">
    <source>
        <dbReference type="PROSITE" id="PS50097"/>
    </source>
</evidence>
<dbReference type="Proteomes" id="UP001620626">
    <property type="component" value="Unassembled WGS sequence"/>
</dbReference>
<dbReference type="PROSITE" id="PS50097">
    <property type="entry name" value="BTB"/>
    <property type="match status" value="1"/>
</dbReference>
<dbReference type="Pfam" id="PF07707">
    <property type="entry name" value="BACK"/>
    <property type="match status" value="1"/>
</dbReference>
<evidence type="ECO:0000313" key="6">
    <source>
        <dbReference type="Proteomes" id="UP001620626"/>
    </source>
</evidence>
<dbReference type="Gene3D" id="2.60.210.10">
    <property type="entry name" value="Apoptosis, Tumor Necrosis Factor Receptor Associated Protein 2, Chain A"/>
    <property type="match status" value="2"/>
</dbReference>
<evidence type="ECO:0000256" key="2">
    <source>
        <dbReference type="ARBA" id="ARBA00022786"/>
    </source>
</evidence>
<evidence type="ECO:0000256" key="1">
    <source>
        <dbReference type="ARBA" id="ARBA00004906"/>
    </source>
</evidence>
<dbReference type="SMART" id="SM00875">
    <property type="entry name" value="BACK"/>
    <property type="match status" value="1"/>
</dbReference>
<dbReference type="SUPFAM" id="SSF54695">
    <property type="entry name" value="POZ domain"/>
    <property type="match status" value="1"/>
</dbReference>
<dbReference type="EMBL" id="JBICBT010000225">
    <property type="protein sequence ID" value="KAL3120054.1"/>
    <property type="molecule type" value="Genomic_DNA"/>
</dbReference>